<dbReference type="Proteomes" id="UP000243535">
    <property type="component" value="Unassembled WGS sequence"/>
</dbReference>
<dbReference type="STRING" id="375574.GCA_001418035_00794"/>
<evidence type="ECO:0000313" key="2">
    <source>
        <dbReference type="Proteomes" id="UP000243535"/>
    </source>
</evidence>
<keyword evidence="2" id="KW-1185">Reference proteome</keyword>
<evidence type="ECO:0000313" key="1">
    <source>
        <dbReference type="EMBL" id="CUA82145.1"/>
    </source>
</evidence>
<reference evidence="2" key="1">
    <citation type="submission" date="2015-08" db="EMBL/GenBank/DDBJ databases">
        <authorList>
            <person name="Varghese N."/>
        </authorList>
    </citation>
    <scope>NUCLEOTIDE SEQUENCE [LARGE SCALE GENOMIC DNA]</scope>
    <source>
        <strain evidence="2">DSM 17901</strain>
    </source>
</reference>
<dbReference type="AlphaFoldDB" id="A0A0K6GTS2"/>
<dbReference type="EMBL" id="CYHA01000002">
    <property type="protein sequence ID" value="CUA82145.1"/>
    <property type="molecule type" value="Genomic_DNA"/>
</dbReference>
<dbReference type="RefSeq" id="WP_055433500.1">
    <property type="nucleotide sequence ID" value="NZ_CYHA01000002.1"/>
</dbReference>
<organism evidence="1 2">
    <name type="scientific">Gulbenkiania indica</name>
    <dbReference type="NCBI Taxonomy" id="375574"/>
    <lineage>
        <taxon>Bacteria</taxon>
        <taxon>Pseudomonadati</taxon>
        <taxon>Pseudomonadota</taxon>
        <taxon>Betaproteobacteria</taxon>
        <taxon>Neisseriales</taxon>
        <taxon>Chromobacteriaceae</taxon>
        <taxon>Gulbenkiania</taxon>
    </lineage>
</organism>
<sequence length="214" mass="24220">MNDAETAAAAYLRLIERQGAEPAVVLVRRQWLRRLTPLLTQLPKEGGAYRQAVDAFLERIPLADRAAALTCAREFYYFWLGDVQRLAAMASSGSFSLRQVDLRMAQSLDDLLERMGQEDFGRFPPALDLYLGQLFESGTDTMVLAGYERWLKALLYLLDGQPHRPDSYRAAVDALLLYLPDQGERHRFVELARAFYPSWLAFPSAQDRRGSSAA</sequence>
<proteinExistence type="predicted"/>
<name>A0A0K6GTS2_9NEIS</name>
<dbReference type="OrthoDB" id="8533924at2"/>
<protein>
    <submittedName>
        <fullName evidence="1">Uncharacterized protein</fullName>
    </submittedName>
</protein>
<gene>
    <name evidence="1" type="ORF">Ga0061063_1001</name>
</gene>
<accession>A0A0K6GTS2</accession>